<dbReference type="Pfam" id="PF09709">
    <property type="entry name" value="Cas_Csd1"/>
    <property type="match status" value="1"/>
</dbReference>
<dbReference type="EMBL" id="BAAAHQ010000004">
    <property type="protein sequence ID" value="GAA0917697.1"/>
    <property type="molecule type" value="Genomic_DNA"/>
</dbReference>
<dbReference type="Proteomes" id="UP001501578">
    <property type="component" value="Unassembled WGS sequence"/>
</dbReference>
<sequence length="603" mass="65999">MSLLRRLVEQAQDPGRIIPPYYQDKPVKFVLELNSDGSPASPYLTSLVNPADPRTKSGVVHTVPSIVKTVNIAPTLAVDTGEYLFGWVDAATKNPARVERMHRECRELVDQWVAADPDGPGLPLRRFLTGGHVREIRRDPDWSRDSRIAVRVDGTFLHDTQSAREFWQVVASRQKSSGRSGLCLVCGLTGPLLQSIPQQLPARLVPKATQQASLVSINRKAHGFDLQKQLVHTPICASCALRAMDTLERLLNDQWSGTVVGQDTRLIWWTTGATEFDLYSLFDPPTPRLAAHLLLSAAAGRAPTVGDEVGEESFCAVAIGGNVSRVVVRQWIEQPLPRIKANLEAWATDLAMFDGWSGEVRQPGLRRLVAATGRWIVGKNGAKGGYAKVGAPGADRPPDLYGGLLRSALLAAPLPPKLLAHLIRRIGADGRVDLERAALLRLALRRRLPDPERELYMPNLNPDNNQPAYLSGRIFAVLEDIQLSAARADGDAPPNTTFADKYWSRATTSPAAALMAGSDSSRAWLRRMRRKQPGWAQGASRRLDELYGRLAQAGGPPHGTNLAEKTAFVLGYHQQCDEQFAARKAAAAKKRTDDNPSEQGESA</sequence>
<proteinExistence type="predicted"/>
<evidence type="ECO:0000313" key="1">
    <source>
        <dbReference type="EMBL" id="GAA0917697.1"/>
    </source>
</evidence>
<reference evidence="2" key="1">
    <citation type="journal article" date="2019" name="Int. J. Syst. Evol. Microbiol.">
        <title>The Global Catalogue of Microorganisms (GCM) 10K type strain sequencing project: providing services to taxonomists for standard genome sequencing and annotation.</title>
        <authorList>
            <consortium name="The Broad Institute Genomics Platform"/>
            <consortium name="The Broad Institute Genome Sequencing Center for Infectious Disease"/>
            <person name="Wu L."/>
            <person name="Ma J."/>
        </authorList>
    </citation>
    <scope>NUCLEOTIDE SEQUENCE [LARGE SCALE GENOMIC DNA]</scope>
    <source>
        <strain evidence="2">JCM 11136</strain>
    </source>
</reference>
<protein>
    <submittedName>
        <fullName evidence="1">Type I-C CRISPR-associated protein Cas8c/Csd1</fullName>
    </submittedName>
</protein>
<gene>
    <name evidence="1" type="primary">cas8c</name>
    <name evidence="1" type="ORF">GCM10009560_14000</name>
</gene>
<name>A0ABP3Z972_9ACTN</name>
<comment type="caution">
    <text evidence="1">The sequence shown here is derived from an EMBL/GenBank/DDBJ whole genome shotgun (WGS) entry which is preliminary data.</text>
</comment>
<evidence type="ECO:0000313" key="2">
    <source>
        <dbReference type="Proteomes" id="UP001501578"/>
    </source>
</evidence>
<dbReference type="InterPro" id="IPR010144">
    <property type="entry name" value="CRISPR-assoc_prot_Csd1-typ"/>
</dbReference>
<organism evidence="1 2">
    <name type="scientific">Nonomuraea longicatena</name>
    <dbReference type="NCBI Taxonomy" id="83682"/>
    <lineage>
        <taxon>Bacteria</taxon>
        <taxon>Bacillati</taxon>
        <taxon>Actinomycetota</taxon>
        <taxon>Actinomycetes</taxon>
        <taxon>Streptosporangiales</taxon>
        <taxon>Streptosporangiaceae</taxon>
        <taxon>Nonomuraea</taxon>
    </lineage>
</organism>
<dbReference type="NCBIfam" id="TIGR01863">
    <property type="entry name" value="cas_Csd1"/>
    <property type="match status" value="1"/>
</dbReference>
<accession>A0ABP3Z972</accession>
<keyword evidence="2" id="KW-1185">Reference proteome</keyword>
<dbReference type="RefSeq" id="WP_343948870.1">
    <property type="nucleotide sequence ID" value="NZ_BAAAHQ010000004.1"/>
</dbReference>